<accession>A0A2N9FI32</accession>
<evidence type="ECO:0000256" key="1">
    <source>
        <dbReference type="SAM" id="MobiDB-lite"/>
    </source>
</evidence>
<evidence type="ECO:0000313" key="2">
    <source>
        <dbReference type="EMBL" id="SPC86912.1"/>
    </source>
</evidence>
<gene>
    <name evidence="2" type="ORF">FSB_LOCUS14794</name>
</gene>
<feature type="region of interest" description="Disordered" evidence="1">
    <location>
        <begin position="1"/>
        <end position="20"/>
    </location>
</feature>
<proteinExistence type="predicted"/>
<dbReference type="AlphaFoldDB" id="A0A2N9FI32"/>
<dbReference type="EMBL" id="OIVN01000885">
    <property type="protein sequence ID" value="SPC86912.1"/>
    <property type="molecule type" value="Genomic_DNA"/>
</dbReference>
<sequence length="247" mass="28598">MEKKEASARMSGLRRKEGQMKNSISRSLSVGINSMYPDSRVKWYAIEFLDPESRRYLYSSSARRKEKENVDVRLIPYSSSARRKEKENVDVRLIPYSSSARRKEKENVDVCKYKKLPYSSFSAKNSPNQDSMLENTRSRASHVFYVEYRRPVTVGNTLYWAFLDRTYSRFGSVDTGGSDQKFCLLLESCTMCKNPPEFDTKYVNFLVLDIDMHMPDDDHDDDDDESVYHKLSVSVRSVQKHILGGAS</sequence>
<name>A0A2N9FI32_FAGSY</name>
<organism evidence="2">
    <name type="scientific">Fagus sylvatica</name>
    <name type="common">Beechnut</name>
    <dbReference type="NCBI Taxonomy" id="28930"/>
    <lineage>
        <taxon>Eukaryota</taxon>
        <taxon>Viridiplantae</taxon>
        <taxon>Streptophyta</taxon>
        <taxon>Embryophyta</taxon>
        <taxon>Tracheophyta</taxon>
        <taxon>Spermatophyta</taxon>
        <taxon>Magnoliopsida</taxon>
        <taxon>eudicotyledons</taxon>
        <taxon>Gunneridae</taxon>
        <taxon>Pentapetalae</taxon>
        <taxon>rosids</taxon>
        <taxon>fabids</taxon>
        <taxon>Fagales</taxon>
        <taxon>Fagaceae</taxon>
        <taxon>Fagus</taxon>
    </lineage>
</organism>
<reference evidence="2" key="1">
    <citation type="submission" date="2018-02" db="EMBL/GenBank/DDBJ databases">
        <authorList>
            <person name="Cohen D.B."/>
            <person name="Kent A.D."/>
        </authorList>
    </citation>
    <scope>NUCLEOTIDE SEQUENCE</scope>
</reference>
<protein>
    <submittedName>
        <fullName evidence="2">Uncharacterized protein</fullName>
    </submittedName>
</protein>